<protein>
    <submittedName>
        <fullName evidence="4">Long-chain fatty acid--CoA ligase</fullName>
    </submittedName>
</protein>
<dbReference type="InterPro" id="IPR050237">
    <property type="entry name" value="ATP-dep_AMP-bd_enzyme"/>
</dbReference>
<dbReference type="SUPFAM" id="SSF56801">
    <property type="entry name" value="Acetyl-CoA synthetase-like"/>
    <property type="match status" value="1"/>
</dbReference>
<reference evidence="4 5" key="1">
    <citation type="submission" date="2017-05" db="EMBL/GenBank/DDBJ databases">
        <title>Complete and WGS of Bordetella genogroups.</title>
        <authorList>
            <person name="Spilker T."/>
            <person name="LiPuma J."/>
        </authorList>
    </citation>
    <scope>NUCLEOTIDE SEQUENCE [LARGE SCALE GENOMIC DNA]</scope>
    <source>
        <strain evidence="4 5">AU17164</strain>
    </source>
</reference>
<dbReference type="InterPro" id="IPR045851">
    <property type="entry name" value="AMP-bd_C_sf"/>
</dbReference>
<evidence type="ECO:0000313" key="4">
    <source>
        <dbReference type="EMBL" id="ARP87802.1"/>
    </source>
</evidence>
<dbReference type="Pfam" id="PF00501">
    <property type="entry name" value="AMP-binding"/>
    <property type="match status" value="1"/>
</dbReference>
<evidence type="ECO:0000313" key="5">
    <source>
        <dbReference type="Proteomes" id="UP000194139"/>
    </source>
</evidence>
<feature type="domain" description="AMP-dependent synthetase/ligase" evidence="2">
    <location>
        <begin position="7"/>
        <end position="362"/>
    </location>
</feature>
<dbReference type="Proteomes" id="UP000194139">
    <property type="component" value="Chromosome"/>
</dbReference>
<dbReference type="EMBL" id="CP021109">
    <property type="protein sequence ID" value="ARP87802.1"/>
    <property type="molecule type" value="Genomic_DNA"/>
</dbReference>
<evidence type="ECO:0000256" key="1">
    <source>
        <dbReference type="SAM" id="MobiDB-lite"/>
    </source>
</evidence>
<dbReference type="InterPro" id="IPR025110">
    <property type="entry name" value="AMP-bd_C"/>
</dbReference>
<evidence type="ECO:0000259" key="3">
    <source>
        <dbReference type="Pfam" id="PF13193"/>
    </source>
</evidence>
<proteinExistence type="predicted"/>
<dbReference type="InterPro" id="IPR042099">
    <property type="entry name" value="ANL_N_sf"/>
</dbReference>
<feature type="region of interest" description="Disordered" evidence="1">
    <location>
        <begin position="502"/>
        <end position="523"/>
    </location>
</feature>
<dbReference type="PROSITE" id="PS00455">
    <property type="entry name" value="AMP_BINDING"/>
    <property type="match status" value="1"/>
</dbReference>
<gene>
    <name evidence="4" type="ORF">CAL13_17460</name>
</gene>
<dbReference type="AlphaFoldDB" id="A0A1W6Z367"/>
<dbReference type="PANTHER" id="PTHR43767">
    <property type="entry name" value="LONG-CHAIN-FATTY-ACID--COA LIGASE"/>
    <property type="match status" value="1"/>
</dbReference>
<keyword evidence="4" id="KW-0436">Ligase</keyword>
<dbReference type="GO" id="GO:0016877">
    <property type="term" value="F:ligase activity, forming carbon-sulfur bonds"/>
    <property type="evidence" value="ECO:0007669"/>
    <property type="project" value="UniProtKB-ARBA"/>
</dbReference>
<dbReference type="InterPro" id="IPR020845">
    <property type="entry name" value="AMP-binding_CS"/>
</dbReference>
<organism evidence="4 5">
    <name type="scientific">Bordetella genomosp. 9</name>
    <dbReference type="NCBI Taxonomy" id="1416803"/>
    <lineage>
        <taxon>Bacteria</taxon>
        <taxon>Pseudomonadati</taxon>
        <taxon>Pseudomonadota</taxon>
        <taxon>Betaproteobacteria</taxon>
        <taxon>Burkholderiales</taxon>
        <taxon>Alcaligenaceae</taxon>
        <taxon>Bordetella</taxon>
    </lineage>
</organism>
<dbReference type="Pfam" id="PF13193">
    <property type="entry name" value="AMP-binding_C"/>
    <property type="match status" value="1"/>
</dbReference>
<name>A0A1W6Z367_9BORD</name>
<accession>A0A1W6Z367</accession>
<dbReference type="Gene3D" id="3.30.300.30">
    <property type="match status" value="1"/>
</dbReference>
<feature type="domain" description="AMP-binding enzyme C-terminal" evidence="3">
    <location>
        <begin position="413"/>
        <end position="487"/>
    </location>
</feature>
<evidence type="ECO:0000259" key="2">
    <source>
        <dbReference type="Pfam" id="PF00501"/>
    </source>
</evidence>
<sequence>MFPIDFFFRAARRHPGRIALESPSASVTYAQLDADVRALAAALQGLDPAPQSRVAICAGNSAEHILALLAVLAAGKIWVPLNTRSSALEVQRIIDATEPGIVFADAGGAALVGDCKARRIALGDADLGDLGLQPLVAAHRGQSPVGHALSRDDVQAIKFTGGTTGLPKGVMQPYRAWNAGIINQIAAWGLTEHDRYVMAAPITHGTSTYVLPVLAQGGTHVLLDAASPATITQAFRERGGTLCFMPPTLIYMIMAQPGVSRADFPALRNLIYGGAPMPADKIEEVQRFFGPVLGTTYGQTEAPQIVTVLPPAELADPANRGSVGRTTWLSEMAIMAPDGRLLPEGELGEVVVRGDLVMAGYWRLPEKTAETIVDGWLHTGDVGMVDARGYLYLKDRIRDVVITGGFNVYPVDVENALSLHPAVYESTVFGVPDPKWGEAVHAAVQCHAGVSVTAQALMAHVRERLGPVQTPKQIHFYESLPRSTVGKVLKTAVRQDALKALQAAPDSPASSAATSQASTPAAS</sequence>
<keyword evidence="5" id="KW-1185">Reference proteome</keyword>
<dbReference type="InterPro" id="IPR000873">
    <property type="entry name" value="AMP-dep_synth/lig_dom"/>
</dbReference>
<dbReference type="RefSeq" id="WP_086073076.1">
    <property type="nucleotide sequence ID" value="NZ_CP021109.1"/>
</dbReference>
<dbReference type="Gene3D" id="3.40.50.12780">
    <property type="entry name" value="N-terminal domain of ligase-like"/>
    <property type="match status" value="1"/>
</dbReference>
<dbReference type="PANTHER" id="PTHR43767:SF7">
    <property type="entry name" value="MEDIUM_LONG-CHAIN-FATTY-ACID--COA LIGASE FADD8"/>
    <property type="match status" value="1"/>
</dbReference>